<accession>A0A4S2D770</accession>
<sequence length="244" mass="26308">MPALLIGVIAVTLLNLYAGVLIVLRARVYGVKLYRPMLLNIGLSFLPVLLAVVLGVGLLLLTPLIGRAAEAIAGAGAIAVWAYLIVATMLWLVFFPNSVYLITELNFSHRAETTPVPLWYDIVQTLALTLSGIANAVLSLAVVQTMGLALIDRPDGRIPAVSWVFAASVIVLGAVGVYLGRYLRFNSWDIRHPGSMIRKLGTHLRQRGKALEAFGFVLTHSLLIGILYVPLFALGWSALRAGAL</sequence>
<proteinExistence type="predicted"/>
<evidence type="ECO:0000313" key="3">
    <source>
        <dbReference type="Proteomes" id="UP000309893"/>
    </source>
</evidence>
<feature type="transmembrane region" description="Helical" evidence="1">
    <location>
        <begin position="158"/>
        <end position="179"/>
    </location>
</feature>
<feature type="transmembrane region" description="Helical" evidence="1">
    <location>
        <begin position="213"/>
        <end position="239"/>
    </location>
</feature>
<dbReference type="Pfam" id="PF07099">
    <property type="entry name" value="DUF1361"/>
    <property type="match status" value="1"/>
</dbReference>
<reference evidence="2 3" key="1">
    <citation type="submission" date="2019-04" db="EMBL/GenBank/DDBJ databases">
        <title>Microbes associate with the intestines of laboratory mice.</title>
        <authorList>
            <person name="Navarre W."/>
            <person name="Wong E."/>
            <person name="Huang K."/>
            <person name="Tropini C."/>
            <person name="Ng K."/>
            <person name="Yu B."/>
        </authorList>
    </citation>
    <scope>NUCLEOTIDE SEQUENCE [LARGE SCALE GENOMIC DNA]</scope>
    <source>
        <strain evidence="2 3">NM46_B2-13</strain>
    </source>
</reference>
<keyword evidence="1" id="KW-1133">Transmembrane helix</keyword>
<name>A0A4S2D770_9MICO</name>
<comment type="caution">
    <text evidence="2">The sequence shown here is derived from an EMBL/GenBank/DDBJ whole genome shotgun (WGS) entry which is preliminary data.</text>
</comment>
<dbReference type="EMBL" id="SRYO01000004">
    <property type="protein sequence ID" value="TGY37517.1"/>
    <property type="molecule type" value="Genomic_DNA"/>
</dbReference>
<evidence type="ECO:0000256" key="1">
    <source>
        <dbReference type="SAM" id="Phobius"/>
    </source>
</evidence>
<gene>
    <name evidence="2" type="ORF">E5344_07415</name>
</gene>
<keyword evidence="1" id="KW-0472">Membrane</keyword>
<dbReference type="OrthoDB" id="4540541at2"/>
<dbReference type="InterPro" id="IPR009793">
    <property type="entry name" value="DUF1361"/>
</dbReference>
<dbReference type="RefSeq" id="WP_135949217.1">
    <property type="nucleotide sequence ID" value="NZ_SRYO01000004.1"/>
</dbReference>
<dbReference type="AlphaFoldDB" id="A0A4S2D770"/>
<dbReference type="Proteomes" id="UP000309893">
    <property type="component" value="Unassembled WGS sequence"/>
</dbReference>
<evidence type="ECO:0000313" key="2">
    <source>
        <dbReference type="EMBL" id="TGY37517.1"/>
    </source>
</evidence>
<organism evidence="2 3">
    <name type="scientific">Microbacterium laevaniformans</name>
    <dbReference type="NCBI Taxonomy" id="36807"/>
    <lineage>
        <taxon>Bacteria</taxon>
        <taxon>Bacillati</taxon>
        <taxon>Actinomycetota</taxon>
        <taxon>Actinomycetes</taxon>
        <taxon>Micrococcales</taxon>
        <taxon>Microbacteriaceae</taxon>
        <taxon>Microbacterium</taxon>
    </lineage>
</organism>
<feature type="transmembrane region" description="Helical" evidence="1">
    <location>
        <begin position="42"/>
        <end position="66"/>
    </location>
</feature>
<feature type="transmembrane region" description="Helical" evidence="1">
    <location>
        <begin position="122"/>
        <end position="151"/>
    </location>
</feature>
<keyword evidence="1" id="KW-0812">Transmembrane</keyword>
<protein>
    <submittedName>
        <fullName evidence="2">DUF1361 domain-containing protein</fullName>
    </submittedName>
</protein>
<feature type="transmembrane region" description="Helical" evidence="1">
    <location>
        <begin position="78"/>
        <end position="102"/>
    </location>
</feature>